<dbReference type="EMBL" id="CAADGH010000015">
    <property type="protein sequence ID" value="VFK75077.1"/>
    <property type="molecule type" value="Genomic_DNA"/>
</dbReference>
<reference evidence="2" key="1">
    <citation type="submission" date="2019-02" db="EMBL/GenBank/DDBJ databases">
        <authorList>
            <person name="Gruber-Vodicka R. H."/>
            <person name="Seah K. B. B."/>
        </authorList>
    </citation>
    <scope>NUCLEOTIDE SEQUENCE</scope>
    <source>
        <strain evidence="2">BECK_BZ197</strain>
        <strain evidence="4">BECK_BZ198</strain>
        <strain evidence="3">BECK_BZ199</strain>
    </source>
</reference>
<keyword evidence="1" id="KW-0732">Signal</keyword>
<gene>
    <name evidence="2" type="ORF">BECKMB1821G_GA0114241_101614</name>
    <name evidence="4" type="ORF">BECKMB1821H_GA0114242_101514</name>
    <name evidence="3" type="ORF">BECKMB1821I_GA0114274_100265</name>
</gene>
<feature type="signal peptide" evidence="1">
    <location>
        <begin position="1"/>
        <end position="35"/>
    </location>
</feature>
<proteinExistence type="predicted"/>
<name>A0A450X9D9_9GAMM</name>
<accession>A0A450X9D9</accession>
<dbReference type="EMBL" id="CAADFQ010000002">
    <property type="protein sequence ID" value="VFK27168.1"/>
    <property type="molecule type" value="Genomic_DNA"/>
</dbReference>
<dbReference type="AlphaFoldDB" id="A0A450X9D9"/>
<protein>
    <submittedName>
        <fullName evidence="2">Uncharacterized protein</fullName>
    </submittedName>
</protein>
<feature type="chain" id="PRO_5036113495" evidence="1">
    <location>
        <begin position="36"/>
        <end position="260"/>
    </location>
</feature>
<evidence type="ECO:0000313" key="4">
    <source>
        <dbReference type="EMBL" id="VFK75077.1"/>
    </source>
</evidence>
<organism evidence="2">
    <name type="scientific">Candidatus Kentrum sp. MB</name>
    <dbReference type="NCBI Taxonomy" id="2138164"/>
    <lineage>
        <taxon>Bacteria</taxon>
        <taxon>Pseudomonadati</taxon>
        <taxon>Pseudomonadota</taxon>
        <taxon>Gammaproteobacteria</taxon>
        <taxon>Candidatus Kentrum</taxon>
    </lineage>
</organism>
<evidence type="ECO:0000313" key="2">
    <source>
        <dbReference type="EMBL" id="VFK25811.1"/>
    </source>
</evidence>
<evidence type="ECO:0000256" key="1">
    <source>
        <dbReference type="SAM" id="SignalP"/>
    </source>
</evidence>
<evidence type="ECO:0000313" key="3">
    <source>
        <dbReference type="EMBL" id="VFK27168.1"/>
    </source>
</evidence>
<dbReference type="EMBL" id="CAADFO010000016">
    <property type="protein sequence ID" value="VFK25811.1"/>
    <property type="molecule type" value="Genomic_DNA"/>
</dbReference>
<sequence length="260" mass="29654">MNIIPRRMHSMVFPACKGVTIFCLLLASLATSVFCHSTHAMSWDEFKKIEFKVGALRNPFLYKGKILGREIDPFERFQKAGKSDFFWAEGDLLYAKKGKLPSDIGTGIYVISQRYTQPLEIFGILGQVSSLLDKKGVTQKSITKENRIQIHKASGDSEVNSYSIDGIGKDLIKGVNKAYRIQTILLQRVSNLYIISLIAPKENSRQWKQFDGFLSRLGFDVGRIDDPNVIQRHRKVRESNDGYHTPGVPYLIRDLRRDLR</sequence>